<evidence type="ECO:0000313" key="1">
    <source>
        <dbReference type="EMBL" id="MDY0885389.1"/>
    </source>
</evidence>
<proteinExistence type="predicted"/>
<keyword evidence="2" id="KW-1185">Reference proteome</keyword>
<gene>
    <name evidence="1" type="ORF">SMD27_21280</name>
</gene>
<reference evidence="1 2" key="1">
    <citation type="journal article" date="2016" name="Antonie Van Leeuwenhoek">
        <title>Dongia soli sp. nov., isolated from soil from Dokdo, Korea.</title>
        <authorList>
            <person name="Kim D.U."/>
            <person name="Lee H."/>
            <person name="Kim H."/>
            <person name="Kim S.G."/>
            <person name="Ka J.O."/>
        </authorList>
    </citation>
    <scope>NUCLEOTIDE SEQUENCE [LARGE SCALE GENOMIC DNA]</scope>
    <source>
        <strain evidence="1 2">D78</strain>
    </source>
</reference>
<accession>A0ABU5EG44</accession>
<dbReference type="EMBL" id="JAXCLW010000009">
    <property type="protein sequence ID" value="MDY0885389.1"/>
    <property type="molecule type" value="Genomic_DNA"/>
</dbReference>
<protein>
    <submittedName>
        <fullName evidence="1">Uncharacterized protein</fullName>
    </submittedName>
</protein>
<organism evidence="1 2">
    <name type="scientific">Dongia soli</name>
    <dbReference type="NCBI Taxonomy" id="600628"/>
    <lineage>
        <taxon>Bacteria</taxon>
        <taxon>Pseudomonadati</taxon>
        <taxon>Pseudomonadota</taxon>
        <taxon>Alphaproteobacteria</taxon>
        <taxon>Rhodospirillales</taxon>
        <taxon>Dongiaceae</taxon>
        <taxon>Dongia</taxon>
    </lineage>
</organism>
<name>A0ABU5EG44_9PROT</name>
<evidence type="ECO:0000313" key="2">
    <source>
        <dbReference type="Proteomes" id="UP001279642"/>
    </source>
</evidence>
<comment type="caution">
    <text evidence="1">The sequence shown here is derived from an EMBL/GenBank/DDBJ whole genome shotgun (WGS) entry which is preliminary data.</text>
</comment>
<dbReference type="RefSeq" id="WP_320510461.1">
    <property type="nucleotide sequence ID" value="NZ_JAXCLW010000009.1"/>
</dbReference>
<sequence length="305" mass="35576">MRKDRPDRVLSLIKAQSDWWEIGREFRDFRAEAGSRAVYAQLLEAASEAAKKSTTQLRRYQSSYEFAERLVAAGRVNSLAEALKIPEVTLDCLARLDRLSKASVNRFLRQEPLPSFTYRDVQEELKRQSLKQKAKLGPRELARRMPVWFHDECLTYLRQHSKQISKEYENVVYRDKWPFEVPVDAIIIGRQGDWCDGSEFVFGTDSQPDLLKLVYKLSWSARFFRSLWIWIPVNYKYYEQMSDMLKCSNLQNVGVISFDADQTKHRVIRRPSGQLNNVDPRRSFIDALLSMMGPTYASANLESKI</sequence>
<dbReference type="Proteomes" id="UP001279642">
    <property type="component" value="Unassembled WGS sequence"/>
</dbReference>